<accession>A0A066UKU2</accession>
<dbReference type="Proteomes" id="UP000027219">
    <property type="component" value="Unassembled WGS sequence"/>
</dbReference>
<organism evidence="2 3">
    <name type="scientific">Vibrio fortis</name>
    <dbReference type="NCBI Taxonomy" id="212667"/>
    <lineage>
        <taxon>Bacteria</taxon>
        <taxon>Pseudomonadati</taxon>
        <taxon>Pseudomonadota</taxon>
        <taxon>Gammaproteobacteria</taxon>
        <taxon>Vibrionales</taxon>
        <taxon>Vibrionaceae</taxon>
        <taxon>Vibrio</taxon>
    </lineage>
</organism>
<dbReference type="OrthoDB" id="5874914at2"/>
<feature type="chain" id="PRO_5001627302" description="Lipoprotein" evidence="1">
    <location>
        <begin position="19"/>
        <end position="146"/>
    </location>
</feature>
<gene>
    <name evidence="2" type="ORF">VFDL14_11500</name>
</gene>
<evidence type="ECO:0008006" key="4">
    <source>
        <dbReference type="Google" id="ProtNLM"/>
    </source>
</evidence>
<dbReference type="RefSeq" id="WP_032553813.1">
    <property type="nucleotide sequence ID" value="NZ_JFFR01000033.1"/>
</dbReference>
<reference evidence="2 3" key="1">
    <citation type="submission" date="2014-02" db="EMBL/GenBank/DDBJ databases">
        <title>Vibrio fortis Dalian14 Genome Sequencing.</title>
        <authorList>
            <person name="Wang Y."/>
            <person name="Song L."/>
            <person name="Liu G."/>
            <person name="Ding J."/>
        </authorList>
    </citation>
    <scope>NUCLEOTIDE SEQUENCE [LARGE SCALE GENOMIC DNA]</scope>
    <source>
        <strain evidence="2 3">Dalian14</strain>
    </source>
</reference>
<keyword evidence="1" id="KW-0732">Signal</keyword>
<evidence type="ECO:0000313" key="3">
    <source>
        <dbReference type="Proteomes" id="UP000027219"/>
    </source>
</evidence>
<name>A0A066UKU2_9VIBR</name>
<evidence type="ECO:0000313" key="2">
    <source>
        <dbReference type="EMBL" id="KDN26502.1"/>
    </source>
</evidence>
<proteinExistence type="predicted"/>
<comment type="caution">
    <text evidence="2">The sequence shown here is derived from an EMBL/GenBank/DDBJ whole genome shotgun (WGS) entry which is preliminary data.</text>
</comment>
<keyword evidence="3" id="KW-1185">Reference proteome</keyword>
<evidence type="ECO:0000256" key="1">
    <source>
        <dbReference type="SAM" id="SignalP"/>
    </source>
</evidence>
<dbReference type="AlphaFoldDB" id="A0A066UKU2"/>
<dbReference type="PROSITE" id="PS51257">
    <property type="entry name" value="PROKAR_LIPOPROTEIN"/>
    <property type="match status" value="1"/>
</dbReference>
<dbReference type="EMBL" id="JFFR01000033">
    <property type="protein sequence ID" value="KDN26502.1"/>
    <property type="molecule type" value="Genomic_DNA"/>
</dbReference>
<feature type="signal peptide" evidence="1">
    <location>
        <begin position="1"/>
        <end position="18"/>
    </location>
</feature>
<sequence length="146" mass="15517">MKTSIKLISLLSISALTACGGGGGGGGGSTAQPATPAAAQDIVAQRDFSFDVGEKITLSIDYSGSTKGALHLYSEAAFVKNDGEVIPDPVSRITTIYPDLTDEVELEVNTNWDSLYVRWVPMTSSESEQTWSIPLGQPSNSYHLTF</sequence>
<dbReference type="STRING" id="212667.VFDL14_11500"/>
<protein>
    <recommendedName>
        <fullName evidence="4">Lipoprotein</fullName>
    </recommendedName>
</protein>